<dbReference type="GO" id="GO:0009007">
    <property type="term" value="F:site-specific DNA-methyltransferase (adenine-specific) activity"/>
    <property type="evidence" value="ECO:0007669"/>
    <property type="project" value="UniProtKB-EC"/>
</dbReference>
<evidence type="ECO:0000259" key="1">
    <source>
        <dbReference type="Pfam" id="PF02384"/>
    </source>
</evidence>
<dbReference type="Proteomes" id="UP000254150">
    <property type="component" value="Unassembled WGS sequence"/>
</dbReference>
<dbReference type="InterPro" id="IPR003356">
    <property type="entry name" value="DNA_methylase_A-5"/>
</dbReference>
<dbReference type="InterPro" id="IPR036388">
    <property type="entry name" value="WH-like_DNA-bd_sf"/>
</dbReference>
<protein>
    <submittedName>
        <fullName evidence="2">N-methyltransferase</fullName>
        <ecNumber evidence="2">2.1.1.72</ecNumber>
    </submittedName>
</protein>
<dbReference type="REBASE" id="419668">
    <property type="entry name" value="M.Sgr7807ORF3355P"/>
</dbReference>
<dbReference type="RefSeq" id="WP_115068868.1">
    <property type="nucleotide sequence ID" value="NZ_UHID01000006.1"/>
</dbReference>
<dbReference type="AlphaFoldDB" id="A0A380NZI5"/>
<dbReference type="PANTHER" id="PTHR42998">
    <property type="entry name" value="TYPE I RESTRICTION ENZYME HINDVIIP M PROTEIN-RELATED"/>
    <property type="match status" value="1"/>
</dbReference>
<dbReference type="CDD" id="cd02440">
    <property type="entry name" value="AdoMet_MTases"/>
    <property type="match status" value="1"/>
</dbReference>
<dbReference type="Gene3D" id="3.40.50.150">
    <property type="entry name" value="Vaccinia Virus protein VP39"/>
    <property type="match status" value="1"/>
</dbReference>
<feature type="domain" description="DNA methylase adenine-specific" evidence="1">
    <location>
        <begin position="127"/>
        <end position="358"/>
    </location>
</feature>
<dbReference type="PANTHER" id="PTHR42998:SF1">
    <property type="entry name" value="TYPE I RESTRICTION ENZYME HINDI METHYLASE SUBUNIT"/>
    <property type="match status" value="1"/>
</dbReference>
<dbReference type="EC" id="2.1.1.72" evidence="2"/>
<evidence type="ECO:0000313" key="2">
    <source>
        <dbReference type="EMBL" id="SUP57763.1"/>
    </source>
</evidence>
<dbReference type="GO" id="GO:0008170">
    <property type="term" value="F:N-methyltransferase activity"/>
    <property type="evidence" value="ECO:0007669"/>
    <property type="project" value="InterPro"/>
</dbReference>
<name>A0A380NZI5_STRGR</name>
<dbReference type="InterPro" id="IPR052916">
    <property type="entry name" value="Type-I_RE_MTase_Subunit"/>
</dbReference>
<dbReference type="GO" id="GO:0032259">
    <property type="term" value="P:methylation"/>
    <property type="evidence" value="ECO:0007669"/>
    <property type="project" value="UniProtKB-KW"/>
</dbReference>
<organism evidence="2 3">
    <name type="scientific">Streptomyces griseus</name>
    <dbReference type="NCBI Taxonomy" id="1911"/>
    <lineage>
        <taxon>Bacteria</taxon>
        <taxon>Bacillati</taxon>
        <taxon>Actinomycetota</taxon>
        <taxon>Actinomycetes</taxon>
        <taxon>Kitasatosporales</taxon>
        <taxon>Streptomycetaceae</taxon>
        <taxon>Streptomyces</taxon>
    </lineage>
</organism>
<dbReference type="PRINTS" id="PR00507">
    <property type="entry name" value="N12N6MTFRASE"/>
</dbReference>
<dbReference type="Pfam" id="PF02384">
    <property type="entry name" value="N6_Mtase"/>
    <property type="match status" value="1"/>
</dbReference>
<gene>
    <name evidence="2" type="ORF">NCTC7807_03355</name>
</gene>
<sequence>MKESTPPATESLITGAEIARLAGVTRAAVSNWRRRYSDFPAPVDAGASTPLFSLSEVRSWLAQQQKGTDVSDDVRLWQALRGAFGDDIITGVAGVARMLARGDADGLDETLVGLATRLADQESPAQVVEQLVERFRDSSRRVGSDQVTSLRLVKAVSHFAGPVPAGSVILDPACGIGTLLLSVGPTEGLVRRGQDIDPAAAGLAGARAELAGQQDTVIETGDSLRHDHWPDLRADLVLCDPPTAGPDWGREELLLDSRWELGTPSKAEGDLAWLQHCYAHTAPGGRVVAVMPASVAYRKAGRRIRAEIVRRGILTEVVALPPGMVASHAQPVHLWILRRPADASGGSESVRMVDLTSNAPDGPMEPTAGQAVDVPLIDLLNDAVDLTPSAHVDAAREDLPAEYHALRQRIEERLERLSTLLPALSAGEGPGTLDGATVSMADLSRAGLVDLADGEPRSTSDQLDTDYLRGFLRSASNNRRSTSSSGSFRLDAKGARVPRMAVEEQRRYGAAFRALREFEEYVAEVARLTEQAGALARDGLTSGALTPPEDFA</sequence>
<dbReference type="SUPFAM" id="SSF53335">
    <property type="entry name" value="S-adenosyl-L-methionine-dependent methyltransferases"/>
    <property type="match status" value="1"/>
</dbReference>
<dbReference type="EMBL" id="UHID01000006">
    <property type="protein sequence ID" value="SUP57763.1"/>
    <property type="molecule type" value="Genomic_DNA"/>
</dbReference>
<keyword evidence="2" id="KW-0489">Methyltransferase</keyword>
<dbReference type="InterPro" id="IPR029063">
    <property type="entry name" value="SAM-dependent_MTases_sf"/>
</dbReference>
<keyword evidence="2" id="KW-0808">Transferase</keyword>
<evidence type="ECO:0000313" key="3">
    <source>
        <dbReference type="Proteomes" id="UP000254150"/>
    </source>
</evidence>
<reference evidence="2 3" key="1">
    <citation type="submission" date="2018-06" db="EMBL/GenBank/DDBJ databases">
        <authorList>
            <consortium name="Pathogen Informatics"/>
            <person name="Doyle S."/>
        </authorList>
    </citation>
    <scope>NUCLEOTIDE SEQUENCE [LARGE SCALE GENOMIC DNA]</scope>
    <source>
        <strain evidence="2 3">NCTC7807</strain>
    </source>
</reference>
<dbReference type="GO" id="GO:0003677">
    <property type="term" value="F:DNA binding"/>
    <property type="evidence" value="ECO:0007669"/>
    <property type="project" value="InterPro"/>
</dbReference>
<proteinExistence type="predicted"/>
<dbReference type="Gene3D" id="1.10.10.10">
    <property type="entry name" value="Winged helix-like DNA-binding domain superfamily/Winged helix DNA-binding domain"/>
    <property type="match status" value="1"/>
</dbReference>
<accession>A0A380NZI5</accession>